<dbReference type="AlphaFoldDB" id="K8WBQ6"/>
<keyword evidence="2" id="KW-1185">Reference proteome</keyword>
<dbReference type="HOGENOM" id="CLU_195139_0_0_6"/>
<dbReference type="EMBL" id="AKKN01000008">
    <property type="protein sequence ID" value="EKT57331.1"/>
    <property type="molecule type" value="Genomic_DNA"/>
</dbReference>
<sequence>MQYYENIVKQVDALLIENSVSNMNTLLMKLSHDSLLTQEQRFEQQQRLRYAIFKHHNTNNN</sequence>
<dbReference type="RefSeq" id="WP_008915443.1">
    <property type="nucleotide sequence ID" value="NZ_CM001773.1"/>
</dbReference>
<comment type="caution">
    <text evidence="1">The sequence shown here is derived from an EMBL/GenBank/DDBJ whole genome shotgun (WGS) entry which is preliminary data.</text>
</comment>
<dbReference type="Proteomes" id="UP000010290">
    <property type="component" value="Chromosome"/>
</dbReference>
<dbReference type="PATRIC" id="fig|1141660.3.peg.1615"/>
<evidence type="ECO:0000313" key="2">
    <source>
        <dbReference type="Proteomes" id="UP000010290"/>
    </source>
</evidence>
<gene>
    <name evidence="1" type="ORF">OO7_08080</name>
</gene>
<protein>
    <recommendedName>
        <fullName evidence="3">DUF2526 domain-containing protein</fullName>
    </recommendedName>
</protein>
<dbReference type="InterPro" id="IPR019671">
    <property type="entry name" value="DUF2526"/>
</dbReference>
<reference evidence="1 2" key="1">
    <citation type="journal article" date="2012" name="BMC Genomics">
        <title>Comparative genomics of bacteria in the genus Providencia isolated from wild Drosophila melanogaster.</title>
        <authorList>
            <person name="Galac M.R."/>
            <person name="Lazzaro B.P."/>
        </authorList>
    </citation>
    <scope>NUCLEOTIDE SEQUENCE [LARGE SCALE GENOMIC DNA]</scope>
    <source>
        <strain evidence="1 2">DSM 19967</strain>
    </source>
</reference>
<name>K8WBQ6_9GAMM</name>
<accession>K8WBQ6</accession>
<organism evidence="1 2">
    <name type="scientific">Providencia sneebia DSM 19967</name>
    <dbReference type="NCBI Taxonomy" id="1141660"/>
    <lineage>
        <taxon>Bacteria</taxon>
        <taxon>Pseudomonadati</taxon>
        <taxon>Pseudomonadota</taxon>
        <taxon>Gammaproteobacteria</taxon>
        <taxon>Enterobacterales</taxon>
        <taxon>Morganellaceae</taxon>
        <taxon>Providencia</taxon>
    </lineage>
</organism>
<proteinExistence type="predicted"/>
<dbReference type="Pfam" id="PF10735">
    <property type="entry name" value="DUF2526"/>
    <property type="match status" value="1"/>
</dbReference>
<dbReference type="OrthoDB" id="6466877at2"/>
<evidence type="ECO:0000313" key="1">
    <source>
        <dbReference type="EMBL" id="EKT57331.1"/>
    </source>
</evidence>
<evidence type="ECO:0008006" key="3">
    <source>
        <dbReference type="Google" id="ProtNLM"/>
    </source>
</evidence>